<reference evidence="3" key="1">
    <citation type="submission" date="2014-03" db="EMBL/GenBank/DDBJ databases">
        <title>The sialotranscriptome of Amblyomma triste, Amblyomma parvum and Amblyomma cajennense ticks, uncovered by 454-based RNA-seq.</title>
        <authorList>
            <person name="Garcia G.R."/>
            <person name="Gardinassi L.G."/>
            <person name="Ribeiro J.M."/>
            <person name="Anatriello E."/>
            <person name="Ferreira B.R."/>
            <person name="Moreira H.N."/>
            <person name="Mafra C."/>
            <person name="Olegario M.M."/>
            <person name="Szabo P.J."/>
            <person name="Miranda-Santos I.K."/>
            <person name="Maruyama S.R."/>
        </authorList>
    </citation>
    <scope>NUCLEOTIDE SEQUENCE</scope>
    <source>
        <strain evidence="3">Mato Grasso do Sul</strain>
        <tissue evidence="3">Salivary glands</tissue>
    </source>
</reference>
<organism evidence="3">
    <name type="scientific">Amblyomma triste</name>
    <name type="common">Neotropical tick</name>
    <dbReference type="NCBI Taxonomy" id="251400"/>
    <lineage>
        <taxon>Eukaryota</taxon>
        <taxon>Metazoa</taxon>
        <taxon>Ecdysozoa</taxon>
        <taxon>Arthropoda</taxon>
        <taxon>Chelicerata</taxon>
        <taxon>Arachnida</taxon>
        <taxon>Acari</taxon>
        <taxon>Parasitiformes</taxon>
        <taxon>Ixodida</taxon>
        <taxon>Ixodoidea</taxon>
        <taxon>Ixodidae</taxon>
        <taxon>Amblyomminae</taxon>
        <taxon>Amblyomma</taxon>
    </lineage>
</organism>
<feature type="region of interest" description="Disordered" evidence="1">
    <location>
        <begin position="72"/>
        <end position="94"/>
    </location>
</feature>
<evidence type="ECO:0000256" key="2">
    <source>
        <dbReference type="SAM" id="SignalP"/>
    </source>
</evidence>
<dbReference type="AlphaFoldDB" id="A0A023G306"/>
<evidence type="ECO:0000256" key="1">
    <source>
        <dbReference type="SAM" id="MobiDB-lite"/>
    </source>
</evidence>
<name>A0A023G306_AMBTT</name>
<feature type="signal peptide" evidence="2">
    <location>
        <begin position="1"/>
        <end position="23"/>
    </location>
</feature>
<protein>
    <submittedName>
        <fullName evidence="3">Putative secreted protein</fullName>
    </submittedName>
</protein>
<dbReference type="EMBL" id="GBBM01007371">
    <property type="protein sequence ID" value="JAC28047.1"/>
    <property type="molecule type" value="mRNA"/>
</dbReference>
<evidence type="ECO:0000313" key="3">
    <source>
        <dbReference type="EMBL" id="JAC28047.1"/>
    </source>
</evidence>
<keyword evidence="2" id="KW-0732">Signal</keyword>
<proteinExistence type="evidence at transcript level"/>
<accession>A0A023G306</accession>
<feature type="chain" id="PRO_5001521585" evidence="2">
    <location>
        <begin position="24"/>
        <end position="187"/>
    </location>
</feature>
<feature type="compositionally biased region" description="Pro residues" evidence="1">
    <location>
        <begin position="50"/>
        <end position="59"/>
    </location>
</feature>
<feature type="region of interest" description="Disordered" evidence="1">
    <location>
        <begin position="26"/>
        <end position="59"/>
    </location>
</feature>
<sequence length="187" mass="20554">MKPAVRLMSIFLALLVAPERVYAHNSPPLGQRRQAAANQQPTAALDDTPPHQPGSPPIFPERFLLGRRQGGLSLGSTARRPQQNQGPWNEPRQGLRLPHLKSYGLNFLKPIQSGVQAPKTSAPVWLKFSNLFCHRRSAAGIAEPLPSAHPCESRAPGRGTLVPIFTVYSGSTCRRTMWSPCKLQVCH</sequence>